<feature type="chain" id="PRO_5011554708" evidence="1">
    <location>
        <begin position="27"/>
        <end position="123"/>
    </location>
</feature>
<proteinExistence type="predicted"/>
<dbReference type="RefSeq" id="WP_143083960.1">
    <property type="nucleotide sequence ID" value="NZ_FOLE01000007.1"/>
</dbReference>
<protein>
    <submittedName>
        <fullName evidence="2">Por secretion system C-terminal sorting domain-containing protein</fullName>
    </submittedName>
</protein>
<evidence type="ECO:0000313" key="2">
    <source>
        <dbReference type="EMBL" id="SFC60912.1"/>
    </source>
</evidence>
<accession>A0A1I1KKW4</accession>
<evidence type="ECO:0000313" key="3">
    <source>
        <dbReference type="Proteomes" id="UP000199514"/>
    </source>
</evidence>
<sequence>MLNTSLFSAIKWQVLALMLLVTSPLAAKTNAELAAQGVNTNTSFAANVRVNANGQLAVILQKEDKEPVRIAILTEKGQYLFEEKESKHTNILKRYDLNQLPAGRYMVKLTRGNELFTREITIK</sequence>
<dbReference type="STRING" id="927664.SAMN05421780_10791"/>
<dbReference type="InterPro" id="IPR026444">
    <property type="entry name" value="Secre_tail"/>
</dbReference>
<dbReference type="NCBIfam" id="TIGR04183">
    <property type="entry name" value="Por_Secre_tail"/>
    <property type="match status" value="1"/>
</dbReference>
<evidence type="ECO:0000256" key="1">
    <source>
        <dbReference type="SAM" id="SignalP"/>
    </source>
</evidence>
<feature type="signal peptide" evidence="1">
    <location>
        <begin position="1"/>
        <end position="26"/>
    </location>
</feature>
<keyword evidence="1" id="KW-0732">Signal</keyword>
<gene>
    <name evidence="2" type="ORF">SAMN05421780_10791</name>
</gene>
<dbReference type="EMBL" id="FOLE01000007">
    <property type="protein sequence ID" value="SFC60912.1"/>
    <property type="molecule type" value="Genomic_DNA"/>
</dbReference>
<dbReference type="Proteomes" id="UP000199514">
    <property type="component" value="Unassembled WGS sequence"/>
</dbReference>
<organism evidence="2 3">
    <name type="scientific">Flexibacter flexilis DSM 6793</name>
    <dbReference type="NCBI Taxonomy" id="927664"/>
    <lineage>
        <taxon>Bacteria</taxon>
        <taxon>Pseudomonadati</taxon>
        <taxon>Bacteroidota</taxon>
        <taxon>Cytophagia</taxon>
        <taxon>Cytophagales</taxon>
        <taxon>Flexibacteraceae</taxon>
        <taxon>Flexibacter</taxon>
    </lineage>
</organism>
<keyword evidence="3" id="KW-1185">Reference proteome</keyword>
<name>A0A1I1KKW4_9BACT</name>
<reference evidence="2 3" key="1">
    <citation type="submission" date="2016-10" db="EMBL/GenBank/DDBJ databases">
        <authorList>
            <person name="de Groot N.N."/>
        </authorList>
    </citation>
    <scope>NUCLEOTIDE SEQUENCE [LARGE SCALE GENOMIC DNA]</scope>
    <source>
        <strain evidence="2 3">DSM 6793</strain>
    </source>
</reference>
<dbReference type="AlphaFoldDB" id="A0A1I1KKW4"/>
<dbReference type="OrthoDB" id="961745at2"/>